<dbReference type="OrthoDB" id="5823277at2759"/>
<evidence type="ECO:0000313" key="3">
    <source>
        <dbReference type="EMBL" id="PIO70901.1"/>
    </source>
</evidence>
<proteinExistence type="predicted"/>
<dbReference type="PANTHER" id="PTHR37431:SF5">
    <property type="entry name" value="PROTEIN CBG06905"/>
    <property type="match status" value="1"/>
</dbReference>
<sequence length="276" mass="29506">MARALNTAAPVDTSSPKPAGERPSNETVDSSASMAAPMAPPQPSPPQPPVSCTPVQQKKFEVCVRPLTAFQPHPLSVIKMPRQIDEACEEFKKFQACVADVTCHPLWAKGMTAMFSYACGEGSEGYKKVRQCLRKVVAEDTVKECVTTFSRGAPTQACLSANALLTCAIAPIQTECGEETSDWVLKYVTKFATAIDPRCKLASQLPIGKVIGVGCSADEEAIIDHCAAPLNDIGSRLEELFQGGLQAMIKNVNSLAPVFAGGCNLTGESRKVRDFL</sequence>
<evidence type="ECO:0000259" key="2">
    <source>
        <dbReference type="Pfam" id="PF01579"/>
    </source>
</evidence>
<evidence type="ECO:0000313" key="4">
    <source>
        <dbReference type="Proteomes" id="UP000230423"/>
    </source>
</evidence>
<reference evidence="3 4" key="1">
    <citation type="submission" date="2015-09" db="EMBL/GenBank/DDBJ databases">
        <title>Draft genome of the parasitic nematode Teladorsagia circumcincta isolate WARC Sus (inbred).</title>
        <authorList>
            <person name="Mitreva M."/>
        </authorList>
    </citation>
    <scope>NUCLEOTIDE SEQUENCE [LARGE SCALE GENOMIC DNA]</scope>
    <source>
        <strain evidence="3 4">S</strain>
    </source>
</reference>
<feature type="compositionally biased region" description="Pro residues" evidence="1">
    <location>
        <begin position="38"/>
        <end position="51"/>
    </location>
</feature>
<keyword evidence="4" id="KW-1185">Reference proteome</keyword>
<dbReference type="InterPro" id="IPR002542">
    <property type="entry name" value="T20D4.11-like_dom"/>
</dbReference>
<dbReference type="Pfam" id="PF01579">
    <property type="entry name" value="DUF19"/>
    <property type="match status" value="1"/>
</dbReference>
<accession>A0A2G9UKW0</accession>
<protein>
    <recommendedName>
        <fullName evidence="2">T20D4.11-like domain-containing protein</fullName>
    </recommendedName>
</protein>
<dbReference type="EMBL" id="KZ346120">
    <property type="protein sequence ID" value="PIO70901.1"/>
    <property type="molecule type" value="Genomic_DNA"/>
</dbReference>
<feature type="domain" description="T20D4.11-like" evidence="2">
    <location>
        <begin position="52"/>
        <end position="199"/>
    </location>
</feature>
<name>A0A2G9UKW0_TELCI</name>
<feature type="region of interest" description="Disordered" evidence="1">
    <location>
        <begin position="1"/>
        <end position="52"/>
    </location>
</feature>
<organism evidence="3 4">
    <name type="scientific">Teladorsagia circumcincta</name>
    <name type="common">Brown stomach worm</name>
    <name type="synonym">Ostertagia circumcincta</name>
    <dbReference type="NCBI Taxonomy" id="45464"/>
    <lineage>
        <taxon>Eukaryota</taxon>
        <taxon>Metazoa</taxon>
        <taxon>Ecdysozoa</taxon>
        <taxon>Nematoda</taxon>
        <taxon>Chromadorea</taxon>
        <taxon>Rhabditida</taxon>
        <taxon>Rhabditina</taxon>
        <taxon>Rhabditomorpha</taxon>
        <taxon>Strongyloidea</taxon>
        <taxon>Trichostrongylidae</taxon>
        <taxon>Teladorsagia</taxon>
    </lineage>
</organism>
<gene>
    <name evidence="3" type="ORF">TELCIR_07219</name>
</gene>
<dbReference type="AlphaFoldDB" id="A0A2G9UKW0"/>
<dbReference type="Proteomes" id="UP000230423">
    <property type="component" value="Unassembled WGS sequence"/>
</dbReference>
<dbReference type="PANTHER" id="PTHR37431">
    <property type="entry name" value="PROTEIN CBG06927"/>
    <property type="match status" value="1"/>
</dbReference>
<evidence type="ECO:0000256" key="1">
    <source>
        <dbReference type="SAM" id="MobiDB-lite"/>
    </source>
</evidence>